<reference evidence="1 2" key="1">
    <citation type="submission" date="2019-11" db="EMBL/GenBank/DDBJ databases">
        <title>Isolation of a new High Light Tolerant Cyanobacteria.</title>
        <authorList>
            <person name="Dobson Z."/>
            <person name="Vaughn N."/>
            <person name="Vaughn M."/>
            <person name="Fromme P."/>
            <person name="Mazor Y."/>
        </authorList>
    </citation>
    <scope>NUCLEOTIDE SEQUENCE [LARGE SCALE GENOMIC DNA]</scope>
    <source>
        <strain evidence="1 2">0216</strain>
    </source>
</reference>
<evidence type="ECO:0000313" key="2">
    <source>
        <dbReference type="Proteomes" id="UP000437131"/>
    </source>
</evidence>
<protein>
    <submittedName>
        <fullName evidence="1">Uncharacterized protein</fullName>
    </submittedName>
</protein>
<name>A0A844H0L4_9CHRO</name>
<organism evidence="1 2">
    <name type="scientific">Cyanobacterium aponinum 0216</name>
    <dbReference type="NCBI Taxonomy" id="2676140"/>
    <lineage>
        <taxon>Bacteria</taxon>
        <taxon>Bacillati</taxon>
        <taxon>Cyanobacteriota</taxon>
        <taxon>Cyanophyceae</taxon>
        <taxon>Oscillatoriophycideae</taxon>
        <taxon>Chroococcales</taxon>
        <taxon>Geminocystaceae</taxon>
        <taxon>Cyanobacterium</taxon>
    </lineage>
</organism>
<dbReference type="RefSeq" id="WP_155084690.1">
    <property type="nucleotide sequence ID" value="NZ_WMIA01000035.1"/>
</dbReference>
<gene>
    <name evidence="1" type="ORF">GGC33_16895</name>
</gene>
<dbReference type="EMBL" id="WMIA01000035">
    <property type="protein sequence ID" value="MTF40589.1"/>
    <property type="molecule type" value="Genomic_DNA"/>
</dbReference>
<dbReference type="Proteomes" id="UP000437131">
    <property type="component" value="Unassembled WGS sequence"/>
</dbReference>
<accession>A0A844H0L4</accession>
<proteinExistence type="predicted"/>
<comment type="caution">
    <text evidence="1">The sequence shown here is derived from an EMBL/GenBank/DDBJ whole genome shotgun (WGS) entry which is preliminary data.</text>
</comment>
<evidence type="ECO:0000313" key="1">
    <source>
        <dbReference type="EMBL" id="MTF40589.1"/>
    </source>
</evidence>
<sequence length="45" mass="5101">MLVCPNHNIPLQNSTLLFQELNQDHYQVANCNNCIPEGSIAPYSR</sequence>
<dbReference type="AlphaFoldDB" id="A0A844H0L4"/>